<evidence type="ECO:0000259" key="8">
    <source>
        <dbReference type="Pfam" id="PF00185"/>
    </source>
</evidence>
<comment type="caution">
    <text evidence="10">The sequence shown here is derived from an EMBL/GenBank/DDBJ whole genome shotgun (WGS) entry which is preliminary data.</text>
</comment>
<feature type="domain" description="Aspartate/ornithine carbamoyltransferase Asp/Orn-binding" evidence="8">
    <location>
        <begin position="155"/>
        <end position="328"/>
    </location>
</feature>
<feature type="binding site" evidence="7">
    <location>
        <position position="168"/>
    </location>
    <ligand>
        <name>L-ornithine</name>
        <dbReference type="ChEBI" id="CHEBI:46911"/>
    </ligand>
</feature>
<dbReference type="Gene3D" id="3.40.50.1370">
    <property type="entry name" value="Aspartate/ornithine carbamoyltransferase"/>
    <property type="match status" value="2"/>
</dbReference>
<dbReference type="RefSeq" id="WP_154434239.1">
    <property type="nucleotide sequence ID" value="NZ_VUNC01000002.1"/>
</dbReference>
<dbReference type="AlphaFoldDB" id="A0A6N7X9V2"/>
<protein>
    <recommendedName>
        <fullName evidence="3 7">Ornithine carbamoyltransferase</fullName>
        <shortName evidence="7">OTCase</shortName>
        <ecNumber evidence="3 7">2.1.3.3</ecNumber>
    </recommendedName>
</protein>
<feature type="binding site" evidence="7">
    <location>
        <begin position="136"/>
        <end position="139"/>
    </location>
    <ligand>
        <name>carbamoyl phosphate</name>
        <dbReference type="ChEBI" id="CHEBI:58228"/>
    </ligand>
</feature>
<dbReference type="GO" id="GO:0005737">
    <property type="term" value="C:cytoplasm"/>
    <property type="evidence" value="ECO:0007669"/>
    <property type="project" value="UniProtKB-SubCell"/>
</dbReference>
<dbReference type="GO" id="GO:0042450">
    <property type="term" value="P:L-arginine biosynthetic process via ornithine"/>
    <property type="evidence" value="ECO:0007669"/>
    <property type="project" value="UniProtKB-UniRule"/>
</dbReference>
<name>A0A6N7X9V2_9ACTN</name>
<dbReference type="NCBIfam" id="TIGR00658">
    <property type="entry name" value="orni_carb_tr"/>
    <property type="match status" value="1"/>
</dbReference>
<evidence type="ECO:0000256" key="1">
    <source>
        <dbReference type="ARBA" id="ARBA00004496"/>
    </source>
</evidence>
<dbReference type="Proteomes" id="UP000469325">
    <property type="component" value="Unassembled WGS sequence"/>
</dbReference>
<dbReference type="FunFam" id="3.40.50.1370:FF:000008">
    <property type="entry name" value="Ornithine carbamoyltransferase"/>
    <property type="match status" value="1"/>
</dbReference>
<dbReference type="InterPro" id="IPR002292">
    <property type="entry name" value="Orn/put_carbamltrans"/>
</dbReference>
<comment type="subcellular location">
    <subcellularLocation>
        <location evidence="1 7">Cytoplasm</location>
    </subcellularLocation>
</comment>
<dbReference type="PANTHER" id="PTHR45753">
    <property type="entry name" value="ORNITHINE CARBAMOYLTRANSFERASE, MITOCHONDRIAL"/>
    <property type="match status" value="1"/>
</dbReference>
<feature type="binding site" evidence="7">
    <location>
        <position position="85"/>
    </location>
    <ligand>
        <name>carbamoyl phosphate</name>
        <dbReference type="ChEBI" id="CHEBI:58228"/>
    </ligand>
</feature>
<dbReference type="Pfam" id="PF00185">
    <property type="entry name" value="OTCace"/>
    <property type="match status" value="1"/>
</dbReference>
<evidence type="ECO:0000256" key="5">
    <source>
        <dbReference type="ARBA" id="ARBA00022679"/>
    </source>
</evidence>
<dbReference type="Pfam" id="PF02729">
    <property type="entry name" value="OTCace_N"/>
    <property type="match status" value="1"/>
</dbReference>
<feature type="binding site" evidence="7">
    <location>
        <position position="109"/>
    </location>
    <ligand>
        <name>carbamoyl phosphate</name>
        <dbReference type="ChEBI" id="CHEBI:58228"/>
    </ligand>
</feature>
<evidence type="ECO:0000313" key="10">
    <source>
        <dbReference type="EMBL" id="MST72300.1"/>
    </source>
</evidence>
<evidence type="ECO:0000256" key="2">
    <source>
        <dbReference type="ARBA" id="ARBA00007805"/>
    </source>
</evidence>
<dbReference type="GO" id="GO:0016597">
    <property type="term" value="F:amino acid binding"/>
    <property type="evidence" value="ECO:0007669"/>
    <property type="project" value="InterPro"/>
</dbReference>
<feature type="binding site" evidence="7">
    <location>
        <begin position="273"/>
        <end position="274"/>
    </location>
    <ligand>
        <name>carbamoyl phosphate</name>
        <dbReference type="ChEBI" id="CHEBI:58228"/>
    </ligand>
</feature>
<dbReference type="HAMAP" id="MF_01109">
    <property type="entry name" value="OTCase"/>
    <property type="match status" value="1"/>
</dbReference>
<comment type="caution">
    <text evidence="7">Lacks conserved residue(s) required for the propagation of feature annotation.</text>
</comment>
<proteinExistence type="inferred from homology"/>
<evidence type="ECO:0000256" key="7">
    <source>
        <dbReference type="HAMAP-Rule" id="MF_01109"/>
    </source>
</evidence>
<dbReference type="InterPro" id="IPR006132">
    <property type="entry name" value="Asp/Orn_carbamoyltranf_P-bd"/>
</dbReference>
<dbReference type="GO" id="GO:0004585">
    <property type="term" value="F:ornithine carbamoyltransferase activity"/>
    <property type="evidence" value="ECO:0007669"/>
    <property type="project" value="UniProtKB-UniRule"/>
</dbReference>
<sequence>MTDSVFQGRHLLSTRDFSKDELMWLIGFAEHLKDLKRRNVPHHYLEGKNIALLFEKTSTRTRAAFTTAAIDLGAHPEYLGKNDIQLGNKETVLDTAKVLGSMFDGIEFRGFKQEHVELLATYSGVPVWNGLTDREHPTQMLADFMTIKENFGTLDGITLAYCGQGRNNVQNSLMITSAILGVNYVNATPKELEPDPQIVSLAQGLAAESGATIRVTNDPIDAVRDADAVYTNVWAAMGEESKFAERVRQMSPYQVNAELVSNIKNKDWIFLHCLPAFHNAETDYAAKIKEEFGIEAMEVTDDVFFSSHARQFQQAENRMHTIKAVMAATLGDLYVPYV</sequence>
<reference evidence="10 11" key="1">
    <citation type="submission" date="2019-08" db="EMBL/GenBank/DDBJ databases">
        <title>In-depth cultivation of the pig gut microbiome towards novel bacterial diversity and tailored functional studies.</title>
        <authorList>
            <person name="Wylensek D."/>
            <person name="Hitch T.C.A."/>
            <person name="Clavel T."/>
        </authorList>
    </citation>
    <scope>NUCLEOTIDE SEQUENCE [LARGE SCALE GENOMIC DNA]</scope>
    <source>
        <strain evidence="10 11">CA-Schmier-601-WT-1</strain>
    </source>
</reference>
<evidence type="ECO:0000313" key="11">
    <source>
        <dbReference type="Proteomes" id="UP000469325"/>
    </source>
</evidence>
<dbReference type="InterPro" id="IPR024904">
    <property type="entry name" value="OTCase_ArgI"/>
</dbReference>
<dbReference type="InterPro" id="IPR036901">
    <property type="entry name" value="Asp/Orn_carbamoylTrfase_sf"/>
</dbReference>
<dbReference type="InterPro" id="IPR006130">
    <property type="entry name" value="Asp/Orn_carbamoylTrfase"/>
</dbReference>
<keyword evidence="11" id="KW-1185">Reference proteome</keyword>
<dbReference type="PANTHER" id="PTHR45753:SF1">
    <property type="entry name" value="ORNITHINE CARBAMOYLTRANSFERASE, CATABOLIC"/>
    <property type="match status" value="1"/>
</dbReference>
<dbReference type="PRINTS" id="PR00100">
    <property type="entry name" value="AOTCASE"/>
</dbReference>
<evidence type="ECO:0000256" key="6">
    <source>
        <dbReference type="ARBA" id="ARBA00048772"/>
    </source>
</evidence>
<comment type="catalytic activity">
    <reaction evidence="6 7">
        <text>carbamoyl phosphate + L-ornithine = L-citrulline + phosphate + H(+)</text>
        <dbReference type="Rhea" id="RHEA:19513"/>
        <dbReference type="ChEBI" id="CHEBI:15378"/>
        <dbReference type="ChEBI" id="CHEBI:43474"/>
        <dbReference type="ChEBI" id="CHEBI:46911"/>
        <dbReference type="ChEBI" id="CHEBI:57743"/>
        <dbReference type="ChEBI" id="CHEBI:58228"/>
        <dbReference type="EC" id="2.1.3.3"/>
    </reaction>
</comment>
<dbReference type="SUPFAM" id="SSF53671">
    <property type="entry name" value="Aspartate/ornithine carbamoyltransferase"/>
    <property type="match status" value="1"/>
</dbReference>
<comment type="similarity">
    <text evidence="2 7">Belongs to the aspartate/ornithine carbamoyltransferase superfamily. OTCase family.</text>
</comment>
<organism evidence="10 11">
    <name type="scientific">Olsenella porci</name>
    <dbReference type="NCBI Taxonomy" id="2652279"/>
    <lineage>
        <taxon>Bacteria</taxon>
        <taxon>Bacillati</taxon>
        <taxon>Actinomycetota</taxon>
        <taxon>Coriobacteriia</taxon>
        <taxon>Coriobacteriales</taxon>
        <taxon>Atopobiaceae</taxon>
        <taxon>Olsenella</taxon>
    </lineage>
</organism>
<evidence type="ECO:0000259" key="9">
    <source>
        <dbReference type="Pfam" id="PF02729"/>
    </source>
</evidence>
<dbReference type="EC" id="2.1.3.3" evidence="3 7"/>
<feature type="binding site" evidence="7">
    <location>
        <begin position="58"/>
        <end position="61"/>
    </location>
    <ligand>
        <name>carbamoyl phosphate</name>
        <dbReference type="ChEBI" id="CHEBI:58228"/>
    </ligand>
</feature>
<dbReference type="PROSITE" id="PS00097">
    <property type="entry name" value="CARBAMOYLTRANSFERASE"/>
    <property type="match status" value="1"/>
</dbReference>
<dbReference type="PRINTS" id="PR00102">
    <property type="entry name" value="OTCASE"/>
</dbReference>
<keyword evidence="5 7" id="KW-0808">Transferase</keyword>
<feature type="domain" description="Aspartate/ornithine carbamoyltransferase carbamoyl-P binding" evidence="9">
    <location>
        <begin position="9"/>
        <end position="149"/>
    </location>
</feature>
<keyword evidence="4 7" id="KW-0963">Cytoplasm</keyword>
<dbReference type="InterPro" id="IPR006131">
    <property type="entry name" value="Asp_carbamoyltransf_Asp/Orn-bd"/>
</dbReference>
<evidence type="ECO:0000256" key="4">
    <source>
        <dbReference type="ARBA" id="ARBA00022490"/>
    </source>
</evidence>
<dbReference type="EMBL" id="VUNC01000002">
    <property type="protein sequence ID" value="MST72300.1"/>
    <property type="molecule type" value="Genomic_DNA"/>
</dbReference>
<evidence type="ECO:0000256" key="3">
    <source>
        <dbReference type="ARBA" id="ARBA00013007"/>
    </source>
</evidence>
<accession>A0A6N7X9V2</accession>
<feature type="binding site" evidence="7">
    <location>
        <position position="318"/>
    </location>
    <ligand>
        <name>carbamoyl phosphate</name>
        <dbReference type="ChEBI" id="CHEBI:58228"/>
    </ligand>
</feature>
<dbReference type="GO" id="GO:0019240">
    <property type="term" value="P:citrulline biosynthetic process"/>
    <property type="evidence" value="ECO:0007669"/>
    <property type="project" value="TreeGrafter"/>
</dbReference>
<gene>
    <name evidence="10" type="primary">argF</name>
    <name evidence="10" type="ORF">FYJ68_04145</name>
</gene>